<dbReference type="GO" id="GO:0017004">
    <property type="term" value="P:cytochrome complex assembly"/>
    <property type="evidence" value="ECO:0007669"/>
    <property type="project" value="UniProtKB-KW"/>
</dbReference>
<evidence type="ECO:0000256" key="1">
    <source>
        <dbReference type="ARBA" id="ARBA00004196"/>
    </source>
</evidence>
<dbReference type="InterPro" id="IPR036249">
    <property type="entry name" value="Thioredoxin-like_sf"/>
</dbReference>
<comment type="caution">
    <text evidence="6">The sequence shown here is derived from an EMBL/GenBank/DDBJ whole genome shotgun (WGS) entry which is preliminary data.</text>
</comment>
<dbReference type="InterPro" id="IPR050553">
    <property type="entry name" value="Thioredoxin_ResA/DsbE_sf"/>
</dbReference>
<evidence type="ECO:0000256" key="2">
    <source>
        <dbReference type="ARBA" id="ARBA00022748"/>
    </source>
</evidence>
<gene>
    <name evidence="6" type="ORF">S01H1_46342</name>
</gene>
<feature type="domain" description="Thioredoxin" evidence="5">
    <location>
        <begin position="38"/>
        <end position="177"/>
    </location>
</feature>
<dbReference type="GO" id="GO:0016209">
    <property type="term" value="F:antioxidant activity"/>
    <property type="evidence" value="ECO:0007669"/>
    <property type="project" value="InterPro"/>
</dbReference>
<dbReference type="GO" id="GO:0030313">
    <property type="term" value="C:cell envelope"/>
    <property type="evidence" value="ECO:0007669"/>
    <property type="project" value="UniProtKB-SubCell"/>
</dbReference>
<keyword evidence="2" id="KW-0201">Cytochrome c-type biogenesis</keyword>
<dbReference type="SUPFAM" id="SSF52833">
    <property type="entry name" value="Thioredoxin-like"/>
    <property type="match status" value="1"/>
</dbReference>
<proteinExistence type="predicted"/>
<sequence length="181" mass="19828">LMCIVGGCKKNKTEPAGQTEVEAEIKPAQPIADSTPSTTGGKPAPAFTLQDLNGKNVSLSDFRGKVVVLDFWATWCPPCVKEIPHFIELYEQYKDKGFEIVGISLDRAGISVVKSFVQKYQIKYPIMMTDGRVDKAFGGIPSIPTTFLIDSAGNISKKYVGYNSKAVFEADIKKLLSETEK</sequence>
<protein>
    <recommendedName>
        <fullName evidence="5">Thioredoxin domain-containing protein</fullName>
    </recommendedName>
</protein>
<dbReference type="CDD" id="cd02966">
    <property type="entry name" value="TlpA_like_family"/>
    <property type="match status" value="1"/>
</dbReference>
<dbReference type="PROSITE" id="PS00194">
    <property type="entry name" value="THIOREDOXIN_1"/>
    <property type="match status" value="1"/>
</dbReference>
<accession>X0V3S7</accession>
<keyword evidence="4" id="KW-0676">Redox-active center</keyword>
<dbReference type="Gene3D" id="3.40.30.10">
    <property type="entry name" value="Glutaredoxin"/>
    <property type="match status" value="1"/>
</dbReference>
<dbReference type="Pfam" id="PF00578">
    <property type="entry name" value="AhpC-TSA"/>
    <property type="match status" value="1"/>
</dbReference>
<dbReference type="InterPro" id="IPR017937">
    <property type="entry name" value="Thioredoxin_CS"/>
</dbReference>
<dbReference type="PANTHER" id="PTHR42852:SF6">
    <property type="entry name" value="THIOL:DISULFIDE INTERCHANGE PROTEIN DSBE"/>
    <property type="match status" value="1"/>
</dbReference>
<feature type="non-terminal residue" evidence="6">
    <location>
        <position position="1"/>
    </location>
</feature>
<evidence type="ECO:0000313" key="6">
    <source>
        <dbReference type="EMBL" id="GAG07168.1"/>
    </source>
</evidence>
<evidence type="ECO:0000259" key="5">
    <source>
        <dbReference type="PROSITE" id="PS51352"/>
    </source>
</evidence>
<dbReference type="GO" id="GO:0016491">
    <property type="term" value="F:oxidoreductase activity"/>
    <property type="evidence" value="ECO:0007669"/>
    <property type="project" value="InterPro"/>
</dbReference>
<evidence type="ECO:0000256" key="3">
    <source>
        <dbReference type="ARBA" id="ARBA00023157"/>
    </source>
</evidence>
<organism evidence="6">
    <name type="scientific">marine sediment metagenome</name>
    <dbReference type="NCBI Taxonomy" id="412755"/>
    <lineage>
        <taxon>unclassified sequences</taxon>
        <taxon>metagenomes</taxon>
        <taxon>ecological metagenomes</taxon>
    </lineage>
</organism>
<dbReference type="InterPro" id="IPR000866">
    <property type="entry name" value="AhpC/TSA"/>
</dbReference>
<comment type="subcellular location">
    <subcellularLocation>
        <location evidence="1">Cell envelope</location>
    </subcellularLocation>
</comment>
<name>X0V3S7_9ZZZZ</name>
<reference evidence="6" key="1">
    <citation type="journal article" date="2014" name="Front. Microbiol.">
        <title>High frequency of phylogenetically diverse reductive dehalogenase-homologous genes in deep subseafloor sedimentary metagenomes.</title>
        <authorList>
            <person name="Kawai M."/>
            <person name="Futagami T."/>
            <person name="Toyoda A."/>
            <person name="Takaki Y."/>
            <person name="Nishi S."/>
            <person name="Hori S."/>
            <person name="Arai W."/>
            <person name="Tsubouchi T."/>
            <person name="Morono Y."/>
            <person name="Uchiyama I."/>
            <person name="Ito T."/>
            <person name="Fujiyama A."/>
            <person name="Inagaki F."/>
            <person name="Takami H."/>
        </authorList>
    </citation>
    <scope>NUCLEOTIDE SEQUENCE</scope>
    <source>
        <strain evidence="6">Expedition CK06-06</strain>
    </source>
</reference>
<dbReference type="InterPro" id="IPR013766">
    <property type="entry name" value="Thioredoxin_domain"/>
</dbReference>
<dbReference type="PROSITE" id="PS51352">
    <property type="entry name" value="THIOREDOXIN_2"/>
    <property type="match status" value="1"/>
</dbReference>
<dbReference type="EMBL" id="BARS01029671">
    <property type="protein sequence ID" value="GAG07168.1"/>
    <property type="molecule type" value="Genomic_DNA"/>
</dbReference>
<dbReference type="PANTHER" id="PTHR42852">
    <property type="entry name" value="THIOL:DISULFIDE INTERCHANGE PROTEIN DSBE"/>
    <property type="match status" value="1"/>
</dbReference>
<evidence type="ECO:0000256" key="4">
    <source>
        <dbReference type="ARBA" id="ARBA00023284"/>
    </source>
</evidence>
<dbReference type="AlphaFoldDB" id="X0V3S7"/>
<keyword evidence="3" id="KW-1015">Disulfide bond</keyword>